<dbReference type="GO" id="GO:0005524">
    <property type="term" value="F:ATP binding"/>
    <property type="evidence" value="ECO:0007669"/>
    <property type="project" value="InterPro"/>
</dbReference>
<dbReference type="InterPro" id="IPR011009">
    <property type="entry name" value="Kinase-like_dom_sf"/>
</dbReference>
<keyword evidence="1" id="KW-0472">Membrane</keyword>
<feature type="domain" description="Protein kinase" evidence="2">
    <location>
        <begin position="1"/>
        <end position="215"/>
    </location>
</feature>
<gene>
    <name evidence="3" type="ORF">ACHHYP_04210</name>
</gene>
<evidence type="ECO:0000256" key="1">
    <source>
        <dbReference type="SAM" id="Phobius"/>
    </source>
</evidence>
<dbReference type="AlphaFoldDB" id="A0A1V9ZPK4"/>
<dbReference type="InterPro" id="IPR000719">
    <property type="entry name" value="Prot_kinase_dom"/>
</dbReference>
<dbReference type="Gene3D" id="1.10.510.10">
    <property type="entry name" value="Transferase(Phosphotransferase) domain 1"/>
    <property type="match status" value="2"/>
</dbReference>
<dbReference type="Pfam" id="PF00069">
    <property type="entry name" value="Pkinase"/>
    <property type="match status" value="1"/>
</dbReference>
<dbReference type="SMART" id="SM00220">
    <property type="entry name" value="S_TKc"/>
    <property type="match status" value="2"/>
</dbReference>
<dbReference type="PANTHER" id="PTHR44329:SF214">
    <property type="entry name" value="PROTEIN KINASE DOMAIN-CONTAINING PROTEIN"/>
    <property type="match status" value="1"/>
</dbReference>
<dbReference type="PANTHER" id="PTHR44329">
    <property type="entry name" value="SERINE/THREONINE-PROTEIN KINASE TNNI3K-RELATED"/>
    <property type="match status" value="1"/>
</dbReference>
<evidence type="ECO:0000313" key="3">
    <source>
        <dbReference type="EMBL" id="OQR99871.1"/>
    </source>
</evidence>
<dbReference type="PROSITE" id="PS00108">
    <property type="entry name" value="PROTEIN_KINASE_ST"/>
    <property type="match status" value="2"/>
</dbReference>
<dbReference type="GO" id="GO:0004674">
    <property type="term" value="F:protein serine/threonine kinase activity"/>
    <property type="evidence" value="ECO:0007669"/>
    <property type="project" value="TreeGrafter"/>
</dbReference>
<dbReference type="InterPro" id="IPR001245">
    <property type="entry name" value="Ser-Thr/Tyr_kinase_cat_dom"/>
</dbReference>
<comment type="caution">
    <text evidence="3">The sequence shown here is derived from an EMBL/GenBank/DDBJ whole genome shotgun (WGS) entry which is preliminary data.</text>
</comment>
<feature type="transmembrane region" description="Helical" evidence="1">
    <location>
        <begin position="446"/>
        <end position="471"/>
    </location>
</feature>
<keyword evidence="1" id="KW-0812">Transmembrane</keyword>
<keyword evidence="3" id="KW-0808">Transferase</keyword>
<organism evidence="3 4">
    <name type="scientific">Achlya hypogyna</name>
    <name type="common">Oomycete</name>
    <name type="synonym">Protoachlya hypogyna</name>
    <dbReference type="NCBI Taxonomy" id="1202772"/>
    <lineage>
        <taxon>Eukaryota</taxon>
        <taxon>Sar</taxon>
        <taxon>Stramenopiles</taxon>
        <taxon>Oomycota</taxon>
        <taxon>Saprolegniomycetes</taxon>
        <taxon>Saprolegniales</taxon>
        <taxon>Achlyaceae</taxon>
        <taxon>Achlya</taxon>
    </lineage>
</organism>
<dbReference type="Pfam" id="PF07714">
    <property type="entry name" value="PK_Tyr_Ser-Thr"/>
    <property type="match status" value="1"/>
</dbReference>
<dbReference type="Proteomes" id="UP000243579">
    <property type="component" value="Unassembled WGS sequence"/>
</dbReference>
<proteinExistence type="predicted"/>
<dbReference type="SUPFAM" id="SSF52058">
    <property type="entry name" value="L domain-like"/>
    <property type="match status" value="1"/>
</dbReference>
<name>A0A1V9ZPK4_ACHHY</name>
<sequence length="862" mass="92558">MECAYIVGFVGVAWEDPVDVLCVVEYMNLGDLGSYLATHSPDQFSWPQKLQCIYSIVRGLVYLHTCSPPIIHRDLKSRNVLLDSEKGTKLGDFHSSREMDEATLTRGVGSFQWVAPECIVGQPSGSAGDIFALGVLLSEFSTHTVPYAGVVDTSSQRPLSALAIVHLVASGKLRPTFDTTHTPQWVHDMAAQCLALDPADRPTSLALMARSHLMRFGVFALALPTVLGACPYTSINAAWILVADDHCPTTDVCGVDANCSVVHRSIATPLPFVNVPAVGNLHRFPLSTLVIADTMRLDLTALQLPASVVSLKLRNISHLDMTPLSTVTLATLSVESSEVVTLPSFDRLPNLTSVVLDGNPLAAISNVSLGPSLALFSCNDCALTNLVLTARSFSVLDALPACTVNATSGQCFAADVAANIDMCSALDGTIRLVSPGATIHKIHVCVLSGVAVVIGAIVGAIAVVAAILLCAHREKPTRGSKARSLSADAYPVLETPHLKHYPGTISVSSLGPSNKASRSIRTSWGPSISDETVHVKPIRMFRLELADLHVTSTTPLASGTYGEIWFGRYDRQPVVIKRLKNKSADRVQLFVEEMQLLSRMDSPYIIRFIGVSWELPIDMEGVVEFMDMGDLRTHLSVTTPATFSWPAKQSSAVAIARGLAYLHTFETPVIHRDLKSRNVLLDSIKGTKLTDFGEPRDTTPVTTATAYQWTAPEVLRGLPCTAASDIYAYGVILSELSTHCVPYTDSKSQGNAALLAKIAQGKAKPAFDKPHTPAWVLDIAHICLATDPAQRPTATALMATEHGAKYYDGLAVNTNTHISNVRANAITSLSRITLSSVTSLSFGLNPLTSISLVNLSPDLVYL</sequence>
<dbReference type="InterPro" id="IPR051681">
    <property type="entry name" value="Ser/Thr_Kinases-Pseudokinases"/>
</dbReference>
<dbReference type="STRING" id="1202772.A0A1V9ZPK4"/>
<dbReference type="EMBL" id="JNBR01000037">
    <property type="protein sequence ID" value="OQR99871.1"/>
    <property type="molecule type" value="Genomic_DNA"/>
</dbReference>
<dbReference type="InterPro" id="IPR032675">
    <property type="entry name" value="LRR_dom_sf"/>
</dbReference>
<accession>A0A1V9ZPK4</accession>
<feature type="domain" description="Protein kinase" evidence="2">
    <location>
        <begin position="550"/>
        <end position="807"/>
    </location>
</feature>
<dbReference type="SUPFAM" id="SSF56112">
    <property type="entry name" value="Protein kinase-like (PK-like)"/>
    <property type="match status" value="2"/>
</dbReference>
<dbReference type="Gene3D" id="3.30.200.20">
    <property type="entry name" value="Phosphorylase Kinase, domain 1"/>
    <property type="match status" value="1"/>
</dbReference>
<evidence type="ECO:0000313" key="4">
    <source>
        <dbReference type="Proteomes" id="UP000243579"/>
    </source>
</evidence>
<keyword evidence="4" id="KW-1185">Reference proteome</keyword>
<evidence type="ECO:0000259" key="2">
    <source>
        <dbReference type="PROSITE" id="PS50011"/>
    </source>
</evidence>
<reference evidence="3 4" key="1">
    <citation type="journal article" date="2014" name="Genome Biol. Evol.">
        <title>The secreted proteins of Achlya hypogyna and Thraustotheca clavata identify the ancestral oomycete secretome and reveal gene acquisitions by horizontal gene transfer.</title>
        <authorList>
            <person name="Misner I."/>
            <person name="Blouin N."/>
            <person name="Leonard G."/>
            <person name="Richards T.A."/>
            <person name="Lane C.E."/>
        </authorList>
    </citation>
    <scope>NUCLEOTIDE SEQUENCE [LARGE SCALE GENOMIC DNA]</scope>
    <source>
        <strain evidence="3 4">ATCC 48635</strain>
    </source>
</reference>
<protein>
    <submittedName>
        <fullName evidence="3">Protein kinase</fullName>
    </submittedName>
</protein>
<dbReference type="Gene3D" id="3.80.10.10">
    <property type="entry name" value="Ribonuclease Inhibitor"/>
    <property type="match status" value="1"/>
</dbReference>
<dbReference type="PROSITE" id="PS50011">
    <property type="entry name" value="PROTEIN_KINASE_DOM"/>
    <property type="match status" value="2"/>
</dbReference>
<dbReference type="InterPro" id="IPR008271">
    <property type="entry name" value="Ser/Thr_kinase_AS"/>
</dbReference>
<keyword evidence="3" id="KW-0418">Kinase</keyword>
<keyword evidence="1" id="KW-1133">Transmembrane helix</keyword>
<dbReference type="OrthoDB" id="203401at2759"/>